<dbReference type="InterPro" id="IPR003829">
    <property type="entry name" value="Pirin_N_dom"/>
</dbReference>
<proteinExistence type="inferred from homology"/>
<gene>
    <name evidence="4" type="ORF">ZMTM_05710</name>
</gene>
<evidence type="ECO:0000313" key="5">
    <source>
        <dbReference type="Proteomes" id="UP000826722"/>
    </source>
</evidence>
<dbReference type="Pfam" id="PF02678">
    <property type="entry name" value="Pirin"/>
    <property type="match status" value="1"/>
</dbReference>
<dbReference type="InterPro" id="IPR011051">
    <property type="entry name" value="RmlC_Cupin_sf"/>
</dbReference>
<evidence type="ECO:0000256" key="2">
    <source>
        <dbReference type="RuleBase" id="RU003457"/>
    </source>
</evidence>
<dbReference type="PIRSF" id="PIRSF006232">
    <property type="entry name" value="Pirin"/>
    <property type="match status" value="1"/>
</dbReference>
<dbReference type="PANTHER" id="PTHR13903:SF8">
    <property type="entry name" value="PIRIN"/>
    <property type="match status" value="1"/>
</dbReference>
<dbReference type="AlphaFoldDB" id="A0A8D5JY24"/>
<evidence type="ECO:0000256" key="1">
    <source>
        <dbReference type="ARBA" id="ARBA00008416"/>
    </source>
</evidence>
<organism evidence="4 5">
    <name type="scientific">Methyloradius palustris</name>
    <dbReference type="NCBI Taxonomy" id="2778876"/>
    <lineage>
        <taxon>Bacteria</taxon>
        <taxon>Pseudomonadati</taxon>
        <taxon>Pseudomonadota</taxon>
        <taxon>Betaproteobacteria</taxon>
        <taxon>Nitrosomonadales</taxon>
        <taxon>Methylophilaceae</taxon>
        <taxon>Methyloradius</taxon>
    </lineage>
</organism>
<dbReference type="Proteomes" id="UP000826722">
    <property type="component" value="Chromosome"/>
</dbReference>
<dbReference type="EMBL" id="AP024110">
    <property type="protein sequence ID" value="BCM24312.1"/>
    <property type="molecule type" value="Genomic_DNA"/>
</dbReference>
<dbReference type="InterPro" id="IPR014710">
    <property type="entry name" value="RmlC-like_jellyroll"/>
</dbReference>
<dbReference type="Gene3D" id="2.60.120.10">
    <property type="entry name" value="Jelly Rolls"/>
    <property type="match status" value="1"/>
</dbReference>
<accession>A0A8D5JY24</accession>
<evidence type="ECO:0000259" key="3">
    <source>
        <dbReference type="Pfam" id="PF02678"/>
    </source>
</evidence>
<keyword evidence="5" id="KW-1185">Reference proteome</keyword>
<evidence type="ECO:0000313" key="4">
    <source>
        <dbReference type="EMBL" id="BCM24312.1"/>
    </source>
</evidence>
<dbReference type="SUPFAM" id="SSF51182">
    <property type="entry name" value="RmlC-like cupins"/>
    <property type="match status" value="1"/>
</dbReference>
<dbReference type="InterPro" id="IPR012093">
    <property type="entry name" value="Pirin"/>
</dbReference>
<dbReference type="PANTHER" id="PTHR13903">
    <property type="entry name" value="PIRIN-RELATED"/>
    <property type="match status" value="1"/>
</dbReference>
<sequence>MTYADTSGKSGSLSAGSIEWMRAGAGVWHAGTPTQGQAMRGYQLWLALPPELELEPAESLYLESHHIESDGPARILLGQYSRKSSPFYLPMSINYLHVQLKDGQLWTYTPNADHNIAWLALNKGKLHTSGVTLEREMAIFANGNDPIHLAAEGDVELVIGSAAKHPYPLVMGAYSVHTSPAALDEGERNIADLRKTPAAAALIHY</sequence>
<dbReference type="KEGG" id="mpau:ZMTM_05710"/>
<comment type="similarity">
    <text evidence="1 2">Belongs to the pirin family.</text>
</comment>
<reference evidence="4" key="1">
    <citation type="journal article" date="2021" name="Arch. Microbiol.">
        <title>Methyloradius palustris gen. nov., sp. nov., a methanol-oxidizing bacterium isolated from snow.</title>
        <authorList>
            <person name="Miyadera T."/>
            <person name="Kojima H."/>
            <person name="Fukui M."/>
        </authorList>
    </citation>
    <scope>NUCLEOTIDE SEQUENCE</scope>
    <source>
        <strain evidence="4">Zm11</strain>
    </source>
</reference>
<feature type="domain" description="Pirin N-terminal" evidence="3">
    <location>
        <begin position="1"/>
        <end position="46"/>
    </location>
</feature>
<protein>
    <recommendedName>
        <fullName evidence="3">Pirin N-terminal domain-containing protein</fullName>
    </recommendedName>
</protein>
<name>A0A8D5JY24_9PROT</name>